<evidence type="ECO:0000256" key="2">
    <source>
        <dbReference type="SAM" id="MobiDB-lite"/>
    </source>
</evidence>
<dbReference type="InterPro" id="IPR036919">
    <property type="entry name" value="Ribo_uL30_ferredoxin-like_sf"/>
</dbReference>
<feature type="domain" description="Large ribosomal subunit protein uL30-like ferredoxin-like fold" evidence="3">
    <location>
        <begin position="49"/>
        <end position="87"/>
    </location>
</feature>
<dbReference type="Proteomes" id="UP000594205">
    <property type="component" value="Chromosome"/>
</dbReference>
<evidence type="ECO:0000313" key="5">
    <source>
        <dbReference type="Proteomes" id="UP000594205"/>
    </source>
</evidence>
<dbReference type="InterPro" id="IPR016082">
    <property type="entry name" value="Ribosomal_uL30_ferredoxin-like"/>
</dbReference>
<keyword evidence="5" id="KW-1185">Reference proteome</keyword>
<dbReference type="EMBL" id="CP063373">
    <property type="protein sequence ID" value="QOV37197.1"/>
    <property type="molecule type" value="Genomic_DNA"/>
</dbReference>
<sequence length="290" mass="32202">MDSGSEAARDNDYGANRIYEKSKHATRKPLRLTVGERAAVVQRKRPGTQRQARILAALGLRGIGQLRFVDLTEPAIQGMIRSVSHLVEIKPETGRDVIEVVSATEEDLEEINSKSLVFEFGNRQYLRALSAGEDVALTWSIEFSLARALKRLTHLLPASTSFEESSGETWWHDGRAAVTGSADKALNEARRSPSSVSFIRVDYHTPPSWDFSFTWLSPNSGESGYSQGGLRCPRDDFDVFSRIIPASATPRVARSLVKLLPSIREMEVILDDLQEEECKGGRGRADEGRN</sequence>
<feature type="region of interest" description="Disordered" evidence="2">
    <location>
        <begin position="1"/>
        <end position="20"/>
    </location>
</feature>
<evidence type="ECO:0000259" key="3">
    <source>
        <dbReference type="Pfam" id="PF00327"/>
    </source>
</evidence>
<reference evidence="4 5" key="1">
    <citation type="submission" date="2020-10" db="EMBL/GenBank/DDBJ databases">
        <title>Streptomyces ferrugineus complate genome analysis.</title>
        <authorList>
            <person name="Anwar N."/>
        </authorList>
    </citation>
    <scope>NUCLEOTIDE SEQUENCE [LARGE SCALE GENOMIC DNA]</scope>
    <source>
        <strain evidence="4 5">CCTCC AA2014009</strain>
    </source>
</reference>
<feature type="compositionally biased region" description="Basic and acidic residues" evidence="2">
    <location>
        <begin position="7"/>
        <end position="20"/>
    </location>
</feature>
<keyword evidence="4" id="KW-0687">Ribonucleoprotein</keyword>
<dbReference type="SUPFAM" id="SSF55129">
    <property type="entry name" value="Ribosomal protein L30p/L7e"/>
    <property type="match status" value="1"/>
</dbReference>
<organism evidence="4 5">
    <name type="scientific">Streptomyces ferrugineus</name>
    <dbReference type="NCBI Taxonomy" id="1413221"/>
    <lineage>
        <taxon>Bacteria</taxon>
        <taxon>Bacillati</taxon>
        <taxon>Actinomycetota</taxon>
        <taxon>Actinomycetes</taxon>
        <taxon>Kitasatosporales</taxon>
        <taxon>Streptomycetaceae</taxon>
        <taxon>Streptomyces</taxon>
    </lineage>
</organism>
<dbReference type="GO" id="GO:0005840">
    <property type="term" value="C:ribosome"/>
    <property type="evidence" value="ECO:0007669"/>
    <property type="project" value="UniProtKB-KW"/>
</dbReference>
<dbReference type="Pfam" id="PF00327">
    <property type="entry name" value="Ribosomal_L30"/>
    <property type="match status" value="1"/>
</dbReference>
<name>A0A7M2SLF7_9ACTN</name>
<comment type="similarity">
    <text evidence="1">Belongs to the universal ribosomal protein uL30 family.</text>
</comment>
<evidence type="ECO:0000256" key="1">
    <source>
        <dbReference type="ARBA" id="ARBA00007594"/>
    </source>
</evidence>
<evidence type="ECO:0000313" key="4">
    <source>
        <dbReference type="EMBL" id="QOV37197.1"/>
    </source>
</evidence>
<protein>
    <submittedName>
        <fullName evidence="4">UL30 family ribosomal protein</fullName>
    </submittedName>
</protein>
<dbReference type="Gene3D" id="3.30.1390.20">
    <property type="entry name" value="Ribosomal protein L30, ferredoxin-like fold domain"/>
    <property type="match status" value="1"/>
</dbReference>
<accession>A0A7M2SLF7</accession>
<keyword evidence="4" id="KW-0689">Ribosomal protein</keyword>
<dbReference type="KEGG" id="sfeu:IM697_01650"/>
<dbReference type="RefSeq" id="WP_194043998.1">
    <property type="nucleotide sequence ID" value="NZ_CP063373.1"/>
</dbReference>
<dbReference type="AlphaFoldDB" id="A0A7M2SLF7"/>
<dbReference type="CDD" id="cd00355">
    <property type="entry name" value="Ribosomal_L30_like"/>
    <property type="match status" value="1"/>
</dbReference>
<gene>
    <name evidence="4" type="ORF">IM697_01650</name>
</gene>
<proteinExistence type="inferred from homology"/>